<dbReference type="Gene3D" id="2.30.30.40">
    <property type="entry name" value="SH3 Domains"/>
    <property type="match status" value="1"/>
</dbReference>
<dbReference type="OrthoDB" id="2963168at2759"/>
<reference evidence="2" key="1">
    <citation type="journal article" date="2020" name="Stud. Mycol.">
        <title>101 Dothideomycetes genomes: a test case for predicting lifestyles and emergence of pathogens.</title>
        <authorList>
            <person name="Haridas S."/>
            <person name="Albert R."/>
            <person name="Binder M."/>
            <person name="Bloem J."/>
            <person name="Labutti K."/>
            <person name="Salamov A."/>
            <person name="Andreopoulos B."/>
            <person name="Baker S."/>
            <person name="Barry K."/>
            <person name="Bills G."/>
            <person name="Bluhm B."/>
            <person name="Cannon C."/>
            <person name="Castanera R."/>
            <person name="Culley D."/>
            <person name="Daum C."/>
            <person name="Ezra D."/>
            <person name="Gonzalez J."/>
            <person name="Henrissat B."/>
            <person name="Kuo A."/>
            <person name="Liang C."/>
            <person name="Lipzen A."/>
            <person name="Lutzoni F."/>
            <person name="Magnuson J."/>
            <person name="Mondo S."/>
            <person name="Nolan M."/>
            <person name="Ohm R."/>
            <person name="Pangilinan J."/>
            <person name="Park H.-J."/>
            <person name="Ramirez L."/>
            <person name="Alfaro M."/>
            <person name="Sun H."/>
            <person name="Tritt A."/>
            <person name="Yoshinaga Y."/>
            <person name="Zwiers L.-H."/>
            <person name="Turgeon B."/>
            <person name="Goodwin S."/>
            <person name="Spatafora J."/>
            <person name="Crous P."/>
            <person name="Grigoriev I."/>
        </authorList>
    </citation>
    <scope>NUCLEOTIDE SEQUENCE</scope>
    <source>
        <strain evidence="2">CBS 113818</strain>
    </source>
</reference>
<dbReference type="InterPro" id="IPR036028">
    <property type="entry name" value="SH3-like_dom_sf"/>
</dbReference>
<dbReference type="SUPFAM" id="SSF50044">
    <property type="entry name" value="SH3-domain"/>
    <property type="match status" value="1"/>
</dbReference>
<protein>
    <recommendedName>
        <fullName evidence="4">SH3 domain-containing protein</fullName>
    </recommendedName>
</protein>
<evidence type="ECO:0000256" key="1">
    <source>
        <dbReference type="SAM" id="MobiDB-lite"/>
    </source>
</evidence>
<dbReference type="Proteomes" id="UP000799424">
    <property type="component" value="Unassembled WGS sequence"/>
</dbReference>
<organism evidence="2 3">
    <name type="scientific">Ophiobolus disseminans</name>
    <dbReference type="NCBI Taxonomy" id="1469910"/>
    <lineage>
        <taxon>Eukaryota</taxon>
        <taxon>Fungi</taxon>
        <taxon>Dikarya</taxon>
        <taxon>Ascomycota</taxon>
        <taxon>Pezizomycotina</taxon>
        <taxon>Dothideomycetes</taxon>
        <taxon>Pleosporomycetidae</taxon>
        <taxon>Pleosporales</taxon>
        <taxon>Pleosporineae</taxon>
        <taxon>Phaeosphaeriaceae</taxon>
        <taxon>Ophiobolus</taxon>
    </lineage>
</organism>
<evidence type="ECO:0000313" key="2">
    <source>
        <dbReference type="EMBL" id="KAF2824912.1"/>
    </source>
</evidence>
<keyword evidence="3" id="KW-1185">Reference proteome</keyword>
<evidence type="ECO:0000313" key="3">
    <source>
        <dbReference type="Proteomes" id="UP000799424"/>
    </source>
</evidence>
<sequence>MPRRQRVAMALYRPSLDCEVLFGDLRSSIENSLAMTASTAGIAKTDERHKFWHDDVLYWKARESLYEALRGCQGTSYARSREKYQWTIGSVQQLFYGVDKQDHIQEFALGRREEKVASENKSKKASLSGWQNTSAGCGRLSWSIMEKKKFGAVVMDRLRFQVVCTVPAVWTTQAVYRMREAAGHAGILSDRSAGPTSLRFVSEPEAAALATLEDLKARPNFKKGDTFVICDAGGGTVDLISYRVLEANPMVLAECVQGQGRLVWDVPKSAIKDMMNVQGENGIKRGFEGQKKDWQIRLLYECIERGAPHIITLSQGHVKEIFDNAVSQVQELVNDQTSVIEGVEGKLPKLENKHRGIDVYQSMGTKPTADIAVSIYTCNSQSPPSRWNIDVQRSCVIKTTQPIDITDLDELVGEDGFPFKEVPYELGVSVIGVALDFCITCKGERIGHSQFQAEVQDHVHSEPFCPVSDGIVAAAPVGDNALVTTSSGGHVPIATPSEEHMPINAQSKTHEPVTAQSKDTLPHNTQAAERPPTPPPKAFLAIAPAHQLQAVVTHNYTARAWGQHSVVSGEYVRVVSFYAQKGWTSVKKDGLIGAVPASCVDSVMGGGDLLNRIPEREGGCPMAGTSPA</sequence>
<dbReference type="EMBL" id="MU006229">
    <property type="protein sequence ID" value="KAF2824912.1"/>
    <property type="molecule type" value="Genomic_DNA"/>
</dbReference>
<feature type="compositionally biased region" description="Polar residues" evidence="1">
    <location>
        <begin position="514"/>
        <end position="527"/>
    </location>
</feature>
<dbReference type="InterPro" id="IPR043129">
    <property type="entry name" value="ATPase_NBD"/>
</dbReference>
<dbReference type="CDD" id="cd10170">
    <property type="entry name" value="ASKHA_NBD_HSP70"/>
    <property type="match status" value="1"/>
</dbReference>
<dbReference type="AlphaFoldDB" id="A0A6A6ZV39"/>
<dbReference type="PANTHER" id="PTHR14187:SF5">
    <property type="entry name" value="HEAT SHOCK 70 KDA PROTEIN 12A"/>
    <property type="match status" value="1"/>
</dbReference>
<name>A0A6A6ZV39_9PLEO</name>
<gene>
    <name evidence="2" type="ORF">CC86DRAFT_456871</name>
</gene>
<accession>A0A6A6ZV39</accession>
<evidence type="ECO:0008006" key="4">
    <source>
        <dbReference type="Google" id="ProtNLM"/>
    </source>
</evidence>
<feature type="region of interest" description="Disordered" evidence="1">
    <location>
        <begin position="504"/>
        <end position="533"/>
    </location>
</feature>
<dbReference type="PANTHER" id="PTHR14187">
    <property type="entry name" value="ALPHA KINASE/ELONGATION FACTOR 2 KINASE"/>
    <property type="match status" value="1"/>
</dbReference>
<dbReference type="SUPFAM" id="SSF53067">
    <property type="entry name" value="Actin-like ATPase domain"/>
    <property type="match status" value="1"/>
</dbReference>
<proteinExistence type="predicted"/>
<dbReference type="Gene3D" id="3.30.420.40">
    <property type="match status" value="1"/>
</dbReference>